<gene>
    <name evidence="9" type="ORF">J2Z70_001629</name>
</gene>
<feature type="transmembrane region" description="Helical" evidence="8">
    <location>
        <begin position="314"/>
        <end position="339"/>
    </location>
</feature>
<keyword evidence="7 8" id="KW-0472">Membrane</keyword>
<evidence type="ECO:0000256" key="5">
    <source>
        <dbReference type="ARBA" id="ARBA00022692"/>
    </source>
</evidence>
<feature type="transmembrane region" description="Helical" evidence="8">
    <location>
        <begin position="157"/>
        <end position="179"/>
    </location>
</feature>
<evidence type="ECO:0000313" key="10">
    <source>
        <dbReference type="Proteomes" id="UP000773462"/>
    </source>
</evidence>
<evidence type="ECO:0000256" key="3">
    <source>
        <dbReference type="ARBA" id="ARBA00022448"/>
    </source>
</evidence>
<keyword evidence="3" id="KW-0813">Transport</keyword>
<dbReference type="PANTHER" id="PTHR21716">
    <property type="entry name" value="TRANSMEMBRANE PROTEIN"/>
    <property type="match status" value="1"/>
</dbReference>
<sequence>MLQSKYFRTCLAIIAFLTILYLGSKVIFLFTPLVSIIQLLLVPMMLSGFMYYLLRPIVNYLGTKNVNRGLSVLLIYLVFTGLFVLFWVLVWPTLREQIQNFIDNTPYLVEGIQNQFNKLQNDPSFSRFFKGDTDVTTRLTEYVNSAINWVTNSMSNLITVISSIVVVIATLPIILYYMLKDGHKLSPILQGLIPRKYRKEGQEMFKDIDSALSGFIVTRVLLNVVLGILLYIGFLLIGLPYSLLLAVISIPLNFIPYVGSLLAAVPVVIVGFIESPSMAIWSAVVILIAQQIQDNVLSPVIYGKSLDVHPLTTVLLVLVGGDFYGLIGVLIALPVYMIIKIIFLRIYEIIIAERVDQPVPEPSAPPGIEIEIVKDDKV</sequence>
<evidence type="ECO:0000313" key="9">
    <source>
        <dbReference type="EMBL" id="MBP2111488.1"/>
    </source>
</evidence>
<evidence type="ECO:0000256" key="4">
    <source>
        <dbReference type="ARBA" id="ARBA00022475"/>
    </source>
</evidence>
<comment type="subcellular location">
    <subcellularLocation>
        <location evidence="1">Cell membrane</location>
        <topology evidence="1">Multi-pass membrane protein</topology>
    </subcellularLocation>
</comment>
<dbReference type="Proteomes" id="UP000773462">
    <property type="component" value="Unassembled WGS sequence"/>
</dbReference>
<feature type="transmembrane region" description="Helical" evidence="8">
    <location>
        <begin position="254"/>
        <end position="273"/>
    </location>
</feature>
<proteinExistence type="inferred from homology"/>
<evidence type="ECO:0000256" key="6">
    <source>
        <dbReference type="ARBA" id="ARBA00022989"/>
    </source>
</evidence>
<comment type="similarity">
    <text evidence="2">Belongs to the autoinducer-2 exporter (AI-2E) (TC 2.A.86) family.</text>
</comment>
<evidence type="ECO:0000256" key="8">
    <source>
        <dbReference type="SAM" id="Phobius"/>
    </source>
</evidence>
<evidence type="ECO:0000256" key="7">
    <source>
        <dbReference type="ARBA" id="ARBA00023136"/>
    </source>
</evidence>
<feature type="transmembrane region" description="Helical" evidence="8">
    <location>
        <begin position="220"/>
        <end position="248"/>
    </location>
</feature>
<dbReference type="Pfam" id="PF01594">
    <property type="entry name" value="AI-2E_transport"/>
    <property type="match status" value="1"/>
</dbReference>
<dbReference type="InterPro" id="IPR002549">
    <property type="entry name" value="AI-2E-like"/>
</dbReference>
<keyword evidence="5 8" id="KW-0812">Transmembrane</keyword>
<name>A0ABS4NN47_9BACL</name>
<organism evidence="9 10">
    <name type="scientific">Paenibacillus silagei</name>
    <dbReference type="NCBI Taxonomy" id="1670801"/>
    <lineage>
        <taxon>Bacteria</taxon>
        <taxon>Bacillati</taxon>
        <taxon>Bacillota</taxon>
        <taxon>Bacilli</taxon>
        <taxon>Bacillales</taxon>
        <taxon>Paenibacillaceae</taxon>
        <taxon>Paenibacillus</taxon>
    </lineage>
</organism>
<evidence type="ECO:0000256" key="1">
    <source>
        <dbReference type="ARBA" id="ARBA00004651"/>
    </source>
</evidence>
<accession>A0ABS4NN47</accession>
<keyword evidence="6 8" id="KW-1133">Transmembrane helix</keyword>
<feature type="transmembrane region" description="Helical" evidence="8">
    <location>
        <begin position="36"/>
        <end position="54"/>
    </location>
</feature>
<dbReference type="EMBL" id="JAGGLV010000004">
    <property type="protein sequence ID" value="MBP2111488.1"/>
    <property type="molecule type" value="Genomic_DNA"/>
</dbReference>
<dbReference type="RefSeq" id="WP_051478588.1">
    <property type="nucleotide sequence ID" value="NZ_JAGGLV010000004.1"/>
</dbReference>
<dbReference type="PANTHER" id="PTHR21716:SF53">
    <property type="entry name" value="PERMEASE PERM-RELATED"/>
    <property type="match status" value="1"/>
</dbReference>
<protein>
    <submittedName>
        <fullName evidence="9">PurR-regulated permease PerM</fullName>
    </submittedName>
</protein>
<comment type="caution">
    <text evidence="9">The sequence shown here is derived from an EMBL/GenBank/DDBJ whole genome shotgun (WGS) entry which is preliminary data.</text>
</comment>
<evidence type="ECO:0000256" key="2">
    <source>
        <dbReference type="ARBA" id="ARBA00009773"/>
    </source>
</evidence>
<feature type="transmembrane region" description="Helical" evidence="8">
    <location>
        <begin position="7"/>
        <end position="30"/>
    </location>
</feature>
<feature type="transmembrane region" description="Helical" evidence="8">
    <location>
        <begin position="280"/>
        <end position="302"/>
    </location>
</feature>
<feature type="transmembrane region" description="Helical" evidence="8">
    <location>
        <begin position="66"/>
        <end position="90"/>
    </location>
</feature>
<keyword evidence="4" id="KW-1003">Cell membrane</keyword>
<keyword evidence="10" id="KW-1185">Reference proteome</keyword>
<reference evidence="9 10" key="1">
    <citation type="submission" date="2021-03" db="EMBL/GenBank/DDBJ databases">
        <title>Genomic Encyclopedia of Type Strains, Phase IV (KMG-IV): sequencing the most valuable type-strain genomes for metagenomic binning, comparative biology and taxonomic classification.</title>
        <authorList>
            <person name="Goeker M."/>
        </authorList>
    </citation>
    <scope>NUCLEOTIDE SEQUENCE [LARGE SCALE GENOMIC DNA]</scope>
    <source>
        <strain evidence="9 10">DSM 101953</strain>
    </source>
</reference>